<evidence type="ECO:0000313" key="2">
    <source>
        <dbReference type="EMBL" id="KAF2825468.1"/>
    </source>
</evidence>
<organism evidence="2 3">
    <name type="scientific">Ophiobolus disseminans</name>
    <dbReference type="NCBI Taxonomy" id="1469910"/>
    <lineage>
        <taxon>Eukaryota</taxon>
        <taxon>Fungi</taxon>
        <taxon>Dikarya</taxon>
        <taxon>Ascomycota</taxon>
        <taxon>Pezizomycotina</taxon>
        <taxon>Dothideomycetes</taxon>
        <taxon>Pleosporomycetidae</taxon>
        <taxon>Pleosporales</taxon>
        <taxon>Pleosporineae</taxon>
        <taxon>Phaeosphaeriaceae</taxon>
        <taxon>Ophiobolus</taxon>
    </lineage>
</organism>
<sequence>MASHHNGSGWDSTKAAHPKSLSRRVVPSWKVSKPLNRAIFRCERVPIFGLLKHCTEVTAIEISLFTLVVRELYKRDAGGFDAINKVVLTVENNTRVANNDPTSKESDAIHDTARAKTESTPRLGCEDFEDAPYIRNVFVDSVIVYDAHEPFRYDIDKWAKKMRDGYY</sequence>
<proteinExistence type="predicted"/>
<reference evidence="2" key="1">
    <citation type="journal article" date="2020" name="Stud. Mycol.">
        <title>101 Dothideomycetes genomes: a test case for predicting lifestyles and emergence of pathogens.</title>
        <authorList>
            <person name="Haridas S."/>
            <person name="Albert R."/>
            <person name="Binder M."/>
            <person name="Bloem J."/>
            <person name="Labutti K."/>
            <person name="Salamov A."/>
            <person name="Andreopoulos B."/>
            <person name="Baker S."/>
            <person name="Barry K."/>
            <person name="Bills G."/>
            <person name="Bluhm B."/>
            <person name="Cannon C."/>
            <person name="Castanera R."/>
            <person name="Culley D."/>
            <person name="Daum C."/>
            <person name="Ezra D."/>
            <person name="Gonzalez J."/>
            <person name="Henrissat B."/>
            <person name="Kuo A."/>
            <person name="Liang C."/>
            <person name="Lipzen A."/>
            <person name="Lutzoni F."/>
            <person name="Magnuson J."/>
            <person name="Mondo S."/>
            <person name="Nolan M."/>
            <person name="Ohm R."/>
            <person name="Pangilinan J."/>
            <person name="Park H.-J."/>
            <person name="Ramirez L."/>
            <person name="Alfaro M."/>
            <person name="Sun H."/>
            <person name="Tritt A."/>
            <person name="Yoshinaga Y."/>
            <person name="Zwiers L.-H."/>
            <person name="Turgeon B."/>
            <person name="Goodwin S."/>
            <person name="Spatafora J."/>
            <person name="Crous P."/>
            <person name="Grigoriev I."/>
        </authorList>
    </citation>
    <scope>NUCLEOTIDE SEQUENCE</scope>
    <source>
        <strain evidence="2">CBS 113818</strain>
    </source>
</reference>
<accession>A0A6A6ZXQ1</accession>
<name>A0A6A6ZXQ1_9PLEO</name>
<gene>
    <name evidence="2" type="ORF">CC86DRAFT_43530</name>
</gene>
<feature type="region of interest" description="Disordered" evidence="1">
    <location>
        <begin position="97"/>
        <end position="116"/>
    </location>
</feature>
<evidence type="ECO:0000256" key="1">
    <source>
        <dbReference type="SAM" id="MobiDB-lite"/>
    </source>
</evidence>
<dbReference type="EMBL" id="MU006228">
    <property type="protein sequence ID" value="KAF2825468.1"/>
    <property type="molecule type" value="Genomic_DNA"/>
</dbReference>
<protein>
    <submittedName>
        <fullName evidence="2">Uncharacterized protein</fullName>
    </submittedName>
</protein>
<dbReference type="Proteomes" id="UP000799424">
    <property type="component" value="Unassembled WGS sequence"/>
</dbReference>
<feature type="compositionally biased region" description="Basic and acidic residues" evidence="1">
    <location>
        <begin position="102"/>
        <end position="116"/>
    </location>
</feature>
<keyword evidence="3" id="KW-1185">Reference proteome</keyword>
<dbReference type="AlphaFoldDB" id="A0A6A6ZXQ1"/>
<evidence type="ECO:0000313" key="3">
    <source>
        <dbReference type="Proteomes" id="UP000799424"/>
    </source>
</evidence>